<evidence type="ECO:0000256" key="5">
    <source>
        <dbReference type="ARBA" id="ARBA00023163"/>
    </source>
</evidence>
<dbReference type="GO" id="GO:0071456">
    <property type="term" value="P:cellular response to hypoxia"/>
    <property type="evidence" value="ECO:0007669"/>
    <property type="project" value="UniProtKB-ARBA"/>
</dbReference>
<dbReference type="SUPFAM" id="SSF57701">
    <property type="entry name" value="Zn2/Cys6 DNA-binding domain"/>
    <property type="match status" value="1"/>
</dbReference>
<dbReference type="EMBL" id="BTGD01000008">
    <property type="protein sequence ID" value="GMM56543.1"/>
    <property type="molecule type" value="Genomic_DNA"/>
</dbReference>
<feature type="region of interest" description="Disordered" evidence="7">
    <location>
        <begin position="1116"/>
        <end position="1140"/>
    </location>
</feature>
<dbReference type="GO" id="GO:0001228">
    <property type="term" value="F:DNA-binding transcription activator activity, RNA polymerase II-specific"/>
    <property type="evidence" value="ECO:0007669"/>
    <property type="project" value="TreeGrafter"/>
</dbReference>
<dbReference type="InterPro" id="IPR046347">
    <property type="entry name" value="bZIP_sf"/>
</dbReference>
<feature type="compositionally biased region" description="Basic and acidic residues" evidence="7">
    <location>
        <begin position="259"/>
        <end position="275"/>
    </location>
</feature>
<feature type="region of interest" description="Disordered" evidence="7">
    <location>
        <begin position="188"/>
        <end position="275"/>
    </location>
</feature>
<keyword evidence="3" id="KW-0805">Transcription regulation</keyword>
<comment type="caution">
    <text evidence="9">The sequence shown here is derived from an EMBL/GenBank/DDBJ whole genome shotgun (WGS) entry which is preliminary data.</text>
</comment>
<dbReference type="PROSITE" id="PS50048">
    <property type="entry name" value="ZN2_CY6_FUNGAL_2"/>
    <property type="match status" value="1"/>
</dbReference>
<feature type="region of interest" description="Disordered" evidence="7">
    <location>
        <begin position="759"/>
        <end position="785"/>
    </location>
</feature>
<dbReference type="PROSITE" id="PS00463">
    <property type="entry name" value="ZN2_CY6_FUNGAL_1"/>
    <property type="match status" value="1"/>
</dbReference>
<feature type="region of interest" description="Disordered" evidence="7">
    <location>
        <begin position="1"/>
        <end position="68"/>
    </location>
</feature>
<feature type="compositionally biased region" description="Low complexity" evidence="7">
    <location>
        <begin position="24"/>
        <end position="67"/>
    </location>
</feature>
<evidence type="ECO:0000256" key="6">
    <source>
        <dbReference type="ARBA" id="ARBA00023242"/>
    </source>
</evidence>
<organism evidence="9 10">
    <name type="scientific">Maudiozyma humilis</name>
    <name type="common">Sour dough yeast</name>
    <name type="synonym">Kazachstania humilis</name>
    <dbReference type="NCBI Taxonomy" id="51915"/>
    <lineage>
        <taxon>Eukaryota</taxon>
        <taxon>Fungi</taxon>
        <taxon>Dikarya</taxon>
        <taxon>Ascomycota</taxon>
        <taxon>Saccharomycotina</taxon>
        <taxon>Saccharomycetes</taxon>
        <taxon>Saccharomycetales</taxon>
        <taxon>Saccharomycetaceae</taxon>
        <taxon>Maudiozyma</taxon>
    </lineage>
</organism>
<feature type="region of interest" description="Disordered" evidence="7">
    <location>
        <begin position="84"/>
        <end position="115"/>
    </location>
</feature>
<dbReference type="SUPFAM" id="SSF57959">
    <property type="entry name" value="Leucine zipper domain"/>
    <property type="match status" value="1"/>
</dbReference>
<dbReference type="InterPro" id="IPR001138">
    <property type="entry name" value="Zn2Cys6_DnaBD"/>
</dbReference>
<dbReference type="Gene3D" id="4.10.240.10">
    <property type="entry name" value="Zn(2)-C6 fungal-type DNA-binding domain"/>
    <property type="match status" value="1"/>
</dbReference>
<feature type="compositionally biased region" description="Polar residues" evidence="7">
    <location>
        <begin position="1"/>
        <end position="18"/>
    </location>
</feature>
<evidence type="ECO:0000259" key="8">
    <source>
        <dbReference type="PROSITE" id="PS50048"/>
    </source>
</evidence>
<feature type="region of interest" description="Disordered" evidence="7">
    <location>
        <begin position="379"/>
        <end position="406"/>
    </location>
</feature>
<evidence type="ECO:0000256" key="1">
    <source>
        <dbReference type="ARBA" id="ARBA00022723"/>
    </source>
</evidence>
<keyword evidence="4" id="KW-0238">DNA-binding</keyword>
<feature type="region of interest" description="Disordered" evidence="7">
    <location>
        <begin position="1323"/>
        <end position="1349"/>
    </location>
</feature>
<dbReference type="GO" id="GO:0045892">
    <property type="term" value="P:negative regulation of DNA-templated transcription"/>
    <property type="evidence" value="ECO:0007669"/>
    <property type="project" value="UniProtKB-ARBA"/>
</dbReference>
<feature type="compositionally biased region" description="Low complexity" evidence="7">
    <location>
        <begin position="84"/>
        <end position="106"/>
    </location>
</feature>
<feature type="compositionally biased region" description="Low complexity" evidence="7">
    <location>
        <begin position="225"/>
        <end position="237"/>
    </location>
</feature>
<dbReference type="GO" id="GO:0000978">
    <property type="term" value="F:RNA polymerase II cis-regulatory region sequence-specific DNA binding"/>
    <property type="evidence" value="ECO:0007669"/>
    <property type="project" value="TreeGrafter"/>
</dbReference>
<feature type="compositionally biased region" description="Polar residues" evidence="7">
    <location>
        <begin position="947"/>
        <end position="972"/>
    </location>
</feature>
<dbReference type="CDD" id="cd00067">
    <property type="entry name" value="GAL4"/>
    <property type="match status" value="1"/>
</dbReference>
<dbReference type="Pfam" id="PF04082">
    <property type="entry name" value="Fungal_trans"/>
    <property type="match status" value="1"/>
</dbReference>
<dbReference type="GO" id="GO:0005634">
    <property type="term" value="C:nucleus"/>
    <property type="evidence" value="ECO:0007669"/>
    <property type="project" value="TreeGrafter"/>
</dbReference>
<accession>A0AAV5RZ29</accession>
<keyword evidence="2" id="KW-0862">Zinc</keyword>
<name>A0AAV5RZ29_MAUHU</name>
<dbReference type="PANTHER" id="PTHR31944:SF131">
    <property type="entry name" value="HEME-RESPONSIVE ZINC FINGER TRANSCRIPTION FACTOR HAP1"/>
    <property type="match status" value="1"/>
</dbReference>
<reference evidence="9 10" key="1">
    <citation type="journal article" date="2023" name="Elife">
        <title>Identification of key yeast species and microbe-microbe interactions impacting larval growth of Drosophila in the wild.</title>
        <authorList>
            <person name="Mure A."/>
            <person name="Sugiura Y."/>
            <person name="Maeda R."/>
            <person name="Honda K."/>
            <person name="Sakurai N."/>
            <person name="Takahashi Y."/>
            <person name="Watada M."/>
            <person name="Katoh T."/>
            <person name="Gotoh A."/>
            <person name="Gotoh Y."/>
            <person name="Taniguchi I."/>
            <person name="Nakamura K."/>
            <person name="Hayashi T."/>
            <person name="Katayama T."/>
            <person name="Uemura T."/>
            <person name="Hattori Y."/>
        </authorList>
    </citation>
    <scope>NUCLEOTIDE SEQUENCE [LARGE SCALE GENOMIC DNA]</scope>
    <source>
        <strain evidence="9 10">KH-74</strain>
    </source>
</reference>
<feature type="compositionally biased region" description="Polar residues" evidence="7">
    <location>
        <begin position="768"/>
        <end position="785"/>
    </location>
</feature>
<keyword evidence="6" id="KW-0539">Nucleus</keyword>
<evidence type="ECO:0000313" key="10">
    <source>
        <dbReference type="Proteomes" id="UP001377567"/>
    </source>
</evidence>
<keyword evidence="1" id="KW-0479">Metal-binding</keyword>
<dbReference type="Gene3D" id="1.20.5.170">
    <property type="match status" value="1"/>
</dbReference>
<dbReference type="SMART" id="SM00066">
    <property type="entry name" value="GAL4"/>
    <property type="match status" value="1"/>
</dbReference>
<dbReference type="InterPro" id="IPR007219">
    <property type="entry name" value="XnlR_reg_dom"/>
</dbReference>
<evidence type="ECO:0000256" key="7">
    <source>
        <dbReference type="SAM" id="MobiDB-lite"/>
    </source>
</evidence>
<feature type="region of interest" description="Disordered" evidence="7">
    <location>
        <begin position="947"/>
        <end position="983"/>
    </location>
</feature>
<evidence type="ECO:0000256" key="3">
    <source>
        <dbReference type="ARBA" id="ARBA00023015"/>
    </source>
</evidence>
<dbReference type="GO" id="GO:0006351">
    <property type="term" value="P:DNA-templated transcription"/>
    <property type="evidence" value="ECO:0007669"/>
    <property type="project" value="InterPro"/>
</dbReference>
<sequence length="1538" mass="166805">MNNNPISIPAETFSQGMPQGNAYPQMQQMQQIQQTPQMQMQQGQMQQAQMQMQMPQMQMQGAPQQRQLNNSAVAQALGVSVDASPSASTTATAPHSAVASPGASSSSDKKTKRKRNRIPLSCTICRKRKVKCDKIRPHCNQCTKTGVAHLCHYMEQSWAEEAEKELSKEAELKGLRDRVRYLEKALSKIHSSSSSNPNTVANTPDLGQGNSPAGGAGTTPSHLGSLAADDSAALSVSGFDTPGRPPSAAPPGIAVSASKENHPSTAHPRDKYDNDELDLTKQFDMLHIKNNGTIHLGATHWLAIMKGDPYLKLLWGHIFNIRERVNDWYSQRLVQNPNSKSFQNIQQAATGAAGTMAKPPPRGPIDYKSLVGTKEAEALKAQGKAVPNAPQAPAPHPLPSGSDGDIRKCPVAHRFVDVRPAIKQETPQTLGSGAGSAGPAGPAGAASTTLSPHPLPSGYTGDISKCPVAHKMTGASSADADSKTGAGANALPSFQKLTSKCPVAPGSVTEPALDGPPLEQMTYSQIVAKIVSMLPPRNVIFTFVDKFFKHIYPIIPIIDEQNFKNHLNDIIFETSDKKIELRMTKSSDYCNVGIMIIILRLTWLSLPGNRCEINLGNTELTNSYLASHLNINTNSNNKEDNMLMKHETPMELLNLVKDYLIKFDKISSISNNNINLTTIQFAIMYKIYMMNSPTEGYANKRSGNQFHSISDPSSHDSELNQILLSSIIQMAFSCGLHRDPDNFPQLNVVSTYGQSTAGTALSTGSTQRSGSNNTTGTENSAGGKENQITTERFKHTWRKIWFYIVHLDVQQSLTLGTPRLLRNMKDFSDTKLPSASKIDYVRDIKELIIIKNFSLFWQIDLVTIAVLNNILNVFLAKNVRKFELDELITSLSNLTYAKKSIGDVLNDLVNSGLLTTSEGSINFQDYTDESYGLPSLEEIISSTATPIGSSGAPSPMSTMNTPGSTTGASPASSIGGRKHQSTPVEKKFELPHESTTKALFFSKHLTLRMLLYLLNYILFTHYEPMSSQDSGTIALTKNYAQQTLNFAMDGYRNCLIFFNNVKRDKILHTHSTIFDYVNILLTPHCLDIGHRALQFLVCLTLRSKCGPIGGMKENIFSNSSGGEESDNDSHTSDSSSNYGNSNDPLELSSNMINNIALDSVADFQLANILIARMKLFQKLTKQISVQYPYAGRTSRSTGFFVTLLGSSKKGGFNLTTWKHPKINGFFKNVPSLIMSGNTDQLKRCPVYQDALGFMGPRTPSGPSSTQLPPIRSSYKPITYTNSNIRKLEQQAERDATEKRRKLNNSTVVTPALSLGKTLSSGVGPTGMAIDGTKGGNNSANVNGQNQPSNSAYPSAINSPVPGMNMQMNAASPGTMPLPSVSNFLQDNNPTGVRNNLAINNASLTNSTLTPNSDDFFAQNANFGDLFDPNSVMAAINEFNPMADMGMSNIGGADGFGAGATGGANMNSQGSMNALMNNIPMAANGPYGNAMSQSNTNIYETMGNSGSGMMNGNVAGVDPNFMPKIEDGFTELQDFTIWD</sequence>
<dbReference type="PANTHER" id="PTHR31944">
    <property type="entry name" value="HEME-RESPONSIVE ZINC FINGER TRANSCRIPTION FACTOR HAP1"/>
    <property type="match status" value="1"/>
</dbReference>
<feature type="domain" description="Zn(2)-C6 fungal-type" evidence="8">
    <location>
        <begin position="121"/>
        <end position="153"/>
    </location>
</feature>
<dbReference type="Pfam" id="PF00172">
    <property type="entry name" value="Zn_clus"/>
    <property type="match status" value="1"/>
</dbReference>
<gene>
    <name evidence="9" type="ORF">DAKH74_031590</name>
</gene>
<dbReference type="Proteomes" id="UP001377567">
    <property type="component" value="Unassembled WGS sequence"/>
</dbReference>
<feature type="region of interest" description="Disordered" evidence="7">
    <location>
        <begin position="421"/>
        <end position="462"/>
    </location>
</feature>
<dbReference type="SMART" id="SM00906">
    <property type="entry name" value="Fungal_trans"/>
    <property type="match status" value="1"/>
</dbReference>
<protein>
    <submittedName>
        <fullName evidence="9">Hap1 protein</fullName>
    </submittedName>
</protein>
<dbReference type="FunFam" id="4.10.240.10:FF:000014">
    <property type="entry name" value="HAP1p Zinc finger transcription factor"/>
    <property type="match status" value="1"/>
</dbReference>
<dbReference type="InterPro" id="IPR036864">
    <property type="entry name" value="Zn2-C6_fun-type_DNA-bd_sf"/>
</dbReference>
<feature type="compositionally biased region" description="Polar residues" evidence="7">
    <location>
        <begin position="1335"/>
        <end position="1349"/>
    </location>
</feature>
<keyword evidence="10" id="KW-1185">Reference proteome</keyword>
<proteinExistence type="predicted"/>
<dbReference type="CDD" id="cd12148">
    <property type="entry name" value="fungal_TF_MHR"/>
    <property type="match status" value="1"/>
</dbReference>
<keyword evidence="5" id="KW-0804">Transcription</keyword>
<evidence type="ECO:0000256" key="2">
    <source>
        <dbReference type="ARBA" id="ARBA00022833"/>
    </source>
</evidence>
<dbReference type="GO" id="GO:0008270">
    <property type="term" value="F:zinc ion binding"/>
    <property type="evidence" value="ECO:0007669"/>
    <property type="project" value="InterPro"/>
</dbReference>
<dbReference type="InterPro" id="IPR051430">
    <property type="entry name" value="Fungal_TF_Env_Response"/>
</dbReference>
<evidence type="ECO:0000313" key="9">
    <source>
        <dbReference type="EMBL" id="GMM56543.1"/>
    </source>
</evidence>
<evidence type="ECO:0000256" key="4">
    <source>
        <dbReference type="ARBA" id="ARBA00023125"/>
    </source>
</evidence>